<keyword evidence="4 7" id="KW-0812">Transmembrane</keyword>
<keyword evidence="3" id="KW-0813">Transport</keyword>
<dbReference type="EMBL" id="LT635765">
    <property type="protein sequence ID" value="SGZ51783.1"/>
    <property type="molecule type" value="Genomic_DNA"/>
</dbReference>
<dbReference type="Gene3D" id="1.20.1250.20">
    <property type="entry name" value="MFS general substrate transporter like domains"/>
    <property type="match status" value="1"/>
</dbReference>
<feature type="transmembrane region" description="Helical" evidence="7">
    <location>
        <begin position="92"/>
        <end position="112"/>
    </location>
</feature>
<feature type="domain" description="Major facilitator superfamily (MFS) profile" evidence="8">
    <location>
        <begin position="47"/>
        <end position="486"/>
    </location>
</feature>
<feature type="transmembrane region" description="Helical" evidence="7">
    <location>
        <begin position="299"/>
        <end position="322"/>
    </location>
</feature>
<dbReference type="InterPro" id="IPR020846">
    <property type="entry name" value="MFS_dom"/>
</dbReference>
<evidence type="ECO:0000256" key="6">
    <source>
        <dbReference type="ARBA" id="ARBA00023136"/>
    </source>
</evidence>
<comment type="similarity">
    <text evidence="2">Belongs to the major facilitator superfamily. Sugar transporter (TC 2.A.1.1) family.</text>
</comment>
<feature type="transmembrane region" description="Helical" evidence="7">
    <location>
        <begin position="184"/>
        <end position="204"/>
    </location>
</feature>
<evidence type="ECO:0000256" key="1">
    <source>
        <dbReference type="ARBA" id="ARBA00004141"/>
    </source>
</evidence>
<comment type="subcellular location">
    <subcellularLocation>
        <location evidence="1">Membrane</location>
        <topology evidence="1">Multi-pass membrane protein</topology>
    </subcellularLocation>
</comment>
<evidence type="ECO:0000313" key="9">
    <source>
        <dbReference type="EMBL" id="SGZ51783.1"/>
    </source>
</evidence>
<organism evidence="9 10">
    <name type="scientific">Sungouiella intermedia</name>
    <dbReference type="NCBI Taxonomy" id="45354"/>
    <lineage>
        <taxon>Eukaryota</taxon>
        <taxon>Fungi</taxon>
        <taxon>Dikarya</taxon>
        <taxon>Ascomycota</taxon>
        <taxon>Saccharomycotina</taxon>
        <taxon>Pichiomycetes</taxon>
        <taxon>Metschnikowiaceae</taxon>
        <taxon>Sungouiella</taxon>
    </lineage>
</organism>
<feature type="transmembrane region" description="Helical" evidence="7">
    <location>
        <begin position="334"/>
        <end position="356"/>
    </location>
</feature>
<dbReference type="InterPro" id="IPR005828">
    <property type="entry name" value="MFS_sugar_transport-like"/>
</dbReference>
<feature type="transmembrane region" description="Helical" evidence="7">
    <location>
        <begin position="429"/>
        <end position="452"/>
    </location>
</feature>
<accession>A0A1L0BJX7</accession>
<dbReference type="Proteomes" id="UP000182259">
    <property type="component" value="Chromosome II"/>
</dbReference>
<dbReference type="PANTHER" id="PTHR48022">
    <property type="entry name" value="PLASTIDIC GLUCOSE TRANSPORTER 4"/>
    <property type="match status" value="1"/>
</dbReference>
<keyword evidence="5 7" id="KW-1133">Transmembrane helix</keyword>
<evidence type="ECO:0000256" key="4">
    <source>
        <dbReference type="ARBA" id="ARBA00022692"/>
    </source>
</evidence>
<keyword evidence="6 7" id="KW-0472">Membrane</keyword>
<evidence type="ECO:0000256" key="2">
    <source>
        <dbReference type="ARBA" id="ARBA00010992"/>
    </source>
</evidence>
<name>A0A1L0BJX7_9ASCO</name>
<dbReference type="InterPro" id="IPR036259">
    <property type="entry name" value="MFS_trans_sf"/>
</dbReference>
<gene>
    <name evidence="9" type="ORF">SAMEA4029009_CIC11G00000004124</name>
</gene>
<dbReference type="PROSITE" id="PS50850">
    <property type="entry name" value="MFS"/>
    <property type="match status" value="1"/>
</dbReference>
<dbReference type="PROSITE" id="PS00216">
    <property type="entry name" value="SUGAR_TRANSPORT_1"/>
    <property type="match status" value="1"/>
</dbReference>
<protein>
    <submittedName>
        <fullName evidence="9">CIC11C00000004124</fullName>
    </submittedName>
</protein>
<reference evidence="9 10" key="1">
    <citation type="submission" date="2016-10" db="EMBL/GenBank/DDBJ databases">
        <authorList>
            <person name="de Groot N.N."/>
        </authorList>
    </citation>
    <scope>NUCLEOTIDE SEQUENCE [LARGE SCALE GENOMIC DNA]</scope>
    <source>
        <strain evidence="9 10">PYCC 4715</strain>
    </source>
</reference>
<dbReference type="SUPFAM" id="SSF103473">
    <property type="entry name" value="MFS general substrate transporter"/>
    <property type="match status" value="1"/>
</dbReference>
<dbReference type="AlphaFoldDB" id="A0A1L0BJX7"/>
<proteinExistence type="inferred from homology"/>
<dbReference type="Pfam" id="PF00083">
    <property type="entry name" value="Sugar_tr"/>
    <property type="match status" value="1"/>
</dbReference>
<evidence type="ECO:0000259" key="8">
    <source>
        <dbReference type="PROSITE" id="PS50850"/>
    </source>
</evidence>
<sequence>MSASSIEKKISISLIENSDEAVVEQQNLEHQYTRWEAAKLYPRAAMYMLFVVFAMITVSYENQASGVMLSIPTFRKDFGHAFGDQYVLDSKWQSAISGGPLAGVVIGCAVAPSISDLIGRKNSLLISMATTIPSVAIEFVSTSIGVFFAGKVLNSFFLGIVLTVGTMYMAEITPLALRALGTVAISLSMCIGPLVVSIITYGVSDRPDRWAYRSILCSQWFFGVVSLILIFFLPESPYHHLLKDNDEKALQSLRKIYGDEEVAAKQLEIMKSGVELTRSLAAEGSFLELFDKKNLMRTIIGASPFIMQSWSGLMYVAVYLTYYVQLLGFGTLKSFQVGVAAQTLSTAGAIVALIIIDRLGRRVITLFGMASLALLNLLTACLGMKTERPYLTAAVAFLTMFNFFYNCGIGPVAYAISTEVPTASLKGKTISLGLVGSNSLSTMWLFVLPYMFNPDEANMGSKINFIYGAACLLSLSFFYFYLPETNGRSYEEIDEMFKRNIPARQWKG</sequence>
<feature type="transmembrane region" description="Helical" evidence="7">
    <location>
        <begin position="40"/>
        <end position="60"/>
    </location>
</feature>
<feature type="transmembrane region" description="Helical" evidence="7">
    <location>
        <begin position="124"/>
        <end position="150"/>
    </location>
</feature>
<evidence type="ECO:0000256" key="7">
    <source>
        <dbReference type="SAM" id="Phobius"/>
    </source>
</evidence>
<dbReference type="InterPro" id="IPR005829">
    <property type="entry name" value="Sugar_transporter_CS"/>
</dbReference>
<dbReference type="PANTHER" id="PTHR48022:SF22">
    <property type="entry name" value="MAJOR FACILITATOR SUPERFAMILY (MFS) PROFILE DOMAIN-CONTAINING PROTEIN"/>
    <property type="match status" value="1"/>
</dbReference>
<feature type="transmembrane region" description="Helical" evidence="7">
    <location>
        <begin position="391"/>
        <end position="417"/>
    </location>
</feature>
<dbReference type="GO" id="GO:0005351">
    <property type="term" value="F:carbohydrate:proton symporter activity"/>
    <property type="evidence" value="ECO:0007669"/>
    <property type="project" value="TreeGrafter"/>
</dbReference>
<dbReference type="GO" id="GO:0016020">
    <property type="term" value="C:membrane"/>
    <property type="evidence" value="ECO:0007669"/>
    <property type="project" value="UniProtKB-SubCell"/>
</dbReference>
<feature type="transmembrane region" description="Helical" evidence="7">
    <location>
        <begin position="464"/>
        <end position="482"/>
    </location>
</feature>
<dbReference type="InterPro" id="IPR050360">
    <property type="entry name" value="MFS_Sugar_Transporters"/>
</dbReference>
<evidence type="ECO:0000256" key="5">
    <source>
        <dbReference type="ARBA" id="ARBA00022989"/>
    </source>
</evidence>
<evidence type="ECO:0000256" key="3">
    <source>
        <dbReference type="ARBA" id="ARBA00022448"/>
    </source>
</evidence>
<dbReference type="FunFam" id="1.20.1250.20:FF:000078">
    <property type="entry name" value="MFS maltose transporter, putative"/>
    <property type="match status" value="1"/>
</dbReference>
<evidence type="ECO:0000313" key="10">
    <source>
        <dbReference type="Proteomes" id="UP000182259"/>
    </source>
</evidence>
<feature type="transmembrane region" description="Helical" evidence="7">
    <location>
        <begin position="363"/>
        <end position="385"/>
    </location>
</feature>
<feature type="transmembrane region" description="Helical" evidence="7">
    <location>
        <begin position="210"/>
        <end position="233"/>
    </location>
</feature>